<dbReference type="AlphaFoldDB" id="A0A2N3LAA2"/>
<evidence type="ECO:0000313" key="5">
    <source>
        <dbReference type="Proteomes" id="UP000233332"/>
    </source>
</evidence>
<dbReference type="CDD" id="cd00754">
    <property type="entry name" value="Ubl_MoaD"/>
    <property type="match status" value="1"/>
</dbReference>
<keyword evidence="5" id="KW-1185">Reference proteome</keyword>
<dbReference type="RefSeq" id="WP_101300714.1">
    <property type="nucleotide sequence ID" value="NZ_NXGX01000002.1"/>
</dbReference>
<protein>
    <recommendedName>
        <fullName evidence="3">Molybdopterin synthase sulfur carrier subunit</fullName>
    </recommendedName>
</protein>
<dbReference type="InterPro" id="IPR044672">
    <property type="entry name" value="MOCS2A"/>
</dbReference>
<dbReference type="InterPro" id="IPR012675">
    <property type="entry name" value="Beta-grasp_dom_sf"/>
</dbReference>
<dbReference type="PANTHER" id="PTHR33359:SF1">
    <property type="entry name" value="MOLYBDOPTERIN SYNTHASE SULFUR CARRIER SUBUNIT"/>
    <property type="match status" value="1"/>
</dbReference>
<evidence type="ECO:0000256" key="2">
    <source>
        <dbReference type="ARBA" id="ARBA00024200"/>
    </source>
</evidence>
<dbReference type="NCBIfam" id="TIGR01682">
    <property type="entry name" value="moaD"/>
    <property type="match status" value="1"/>
</dbReference>
<dbReference type="InterPro" id="IPR003749">
    <property type="entry name" value="ThiS/MoaD-like"/>
</dbReference>
<dbReference type="Gene3D" id="3.10.20.30">
    <property type="match status" value="1"/>
</dbReference>
<dbReference type="Pfam" id="PF02597">
    <property type="entry name" value="ThiS"/>
    <property type="match status" value="1"/>
</dbReference>
<organism evidence="4 5">
    <name type="scientific">Thalassospira lohafexi</name>
    <dbReference type="NCBI Taxonomy" id="744227"/>
    <lineage>
        <taxon>Bacteria</taxon>
        <taxon>Pseudomonadati</taxon>
        <taxon>Pseudomonadota</taxon>
        <taxon>Alphaproteobacteria</taxon>
        <taxon>Rhodospirillales</taxon>
        <taxon>Thalassospiraceae</taxon>
        <taxon>Thalassospira</taxon>
    </lineage>
</organism>
<dbReference type="EMBL" id="NXGX01000002">
    <property type="protein sequence ID" value="PKR59650.1"/>
    <property type="molecule type" value="Genomic_DNA"/>
</dbReference>
<evidence type="ECO:0000313" key="4">
    <source>
        <dbReference type="EMBL" id="PKR59650.1"/>
    </source>
</evidence>
<dbReference type="Proteomes" id="UP000233332">
    <property type="component" value="Unassembled WGS sequence"/>
</dbReference>
<comment type="similarity">
    <text evidence="2">Belongs to the MoaD family.</text>
</comment>
<dbReference type="InterPro" id="IPR016155">
    <property type="entry name" value="Mopterin_synth/thiamin_S_b"/>
</dbReference>
<name>A0A2N3LAA2_9PROT</name>
<proteinExistence type="inferred from homology"/>
<dbReference type="GO" id="GO:0006777">
    <property type="term" value="P:Mo-molybdopterin cofactor biosynthetic process"/>
    <property type="evidence" value="ECO:0007669"/>
    <property type="project" value="InterPro"/>
</dbReference>
<dbReference type="GO" id="GO:1990133">
    <property type="term" value="C:molybdopterin adenylyltransferase complex"/>
    <property type="evidence" value="ECO:0007669"/>
    <property type="project" value="TreeGrafter"/>
</dbReference>
<comment type="caution">
    <text evidence="4">The sequence shown here is derived from an EMBL/GenBank/DDBJ whole genome shotgun (WGS) entry which is preliminary data.</text>
</comment>
<keyword evidence="1" id="KW-0547">Nucleotide-binding</keyword>
<dbReference type="GO" id="GO:0000166">
    <property type="term" value="F:nucleotide binding"/>
    <property type="evidence" value="ECO:0007669"/>
    <property type="project" value="UniProtKB-KW"/>
</dbReference>
<gene>
    <name evidence="4" type="primary">moaD</name>
    <name evidence="4" type="ORF">COO92_06410</name>
</gene>
<sequence length="83" mass="9049">MKLVYFSWVKDRIGMAEETVELPEDVKTVADLLEWLPGRGANFADALAEPAIIRVAVDQEYATPQTDVTKASEVALFPPVTGG</sequence>
<accession>A0A2N3LAA2</accession>
<dbReference type="PANTHER" id="PTHR33359">
    <property type="entry name" value="MOLYBDOPTERIN SYNTHASE SULFUR CARRIER SUBUNIT"/>
    <property type="match status" value="1"/>
</dbReference>
<evidence type="ECO:0000256" key="3">
    <source>
        <dbReference type="ARBA" id="ARBA00024247"/>
    </source>
</evidence>
<evidence type="ECO:0000256" key="1">
    <source>
        <dbReference type="ARBA" id="ARBA00022741"/>
    </source>
</evidence>
<dbReference type="SUPFAM" id="SSF54285">
    <property type="entry name" value="MoaD/ThiS"/>
    <property type="match status" value="1"/>
</dbReference>
<reference evidence="4 5" key="1">
    <citation type="submission" date="2017-09" db="EMBL/GenBank/DDBJ databases">
        <title>Biodiversity and function of Thalassospira species in the particle-attached aromatic-hydrocarbon-degrading consortia from the surface seawater of the China South Sea.</title>
        <authorList>
            <person name="Dong C."/>
            <person name="Lai Q."/>
            <person name="Shao Z."/>
        </authorList>
    </citation>
    <scope>NUCLEOTIDE SEQUENCE [LARGE SCALE GENOMIC DNA]</scope>
    <source>
        <strain evidence="4 5">139Z-12</strain>
    </source>
</reference>